<protein>
    <submittedName>
        <fullName evidence="1">Uncharacterized protein</fullName>
    </submittedName>
</protein>
<proteinExistence type="predicted"/>
<gene>
    <name evidence="1" type="ORF">AHLFYP4_02152</name>
</gene>
<sequence>MSKTSVAFENEIVKMVNNHIEEPLPPILPDWMINEGIIPGAKIISVNRIGDRNKDNKTDVIIKLNKGEPIKISAKLCNADYFGNWYGHKRFLLEFGETAFTKMTKAATIWANEWAKTAVHPYVGVSICFGKRSGKTCQNFLDLFIPEDILTICRGYGNGNNIANCIYISNHSATNIQELINNIKEITIENINTITQNFKIAYRPINPIKEFSNRSKNVYSRFLPYKKLETNTVITNPKELFKLGKFVEVAPTSLNHNQILNDLETNYNIVIPRKTKTK</sequence>
<evidence type="ECO:0000313" key="1">
    <source>
        <dbReference type="EMBL" id="VYT22722.1"/>
    </source>
</evidence>
<dbReference type="AlphaFoldDB" id="A0A6N2V190"/>
<accession>A0A6N2V190</accession>
<name>A0A6N2V190_ANAHA</name>
<dbReference type="EMBL" id="CACRSX010000040">
    <property type="protein sequence ID" value="VYT22722.1"/>
    <property type="molecule type" value="Genomic_DNA"/>
</dbReference>
<organism evidence="1">
    <name type="scientific">Anaerostipes hadrus</name>
    <dbReference type="NCBI Taxonomy" id="649756"/>
    <lineage>
        <taxon>Bacteria</taxon>
        <taxon>Bacillati</taxon>
        <taxon>Bacillota</taxon>
        <taxon>Clostridia</taxon>
        <taxon>Lachnospirales</taxon>
        <taxon>Lachnospiraceae</taxon>
        <taxon>Anaerostipes</taxon>
    </lineage>
</organism>
<reference evidence="1" key="1">
    <citation type="submission" date="2019-11" db="EMBL/GenBank/DDBJ databases">
        <authorList>
            <person name="Feng L."/>
        </authorList>
    </citation>
    <scope>NUCLEOTIDE SEQUENCE</scope>
    <source>
        <strain evidence="1">AhadrusLFYP4</strain>
    </source>
</reference>
<dbReference type="RefSeq" id="WP_156723903.1">
    <property type="nucleotide sequence ID" value="NZ_CACRSX010000040.1"/>
</dbReference>